<sequence length="44" mass="4994">MNYSTLPMSIFPDFSHKMINGVKQLESNLNSVTCLMFQDKVING</sequence>
<protein>
    <submittedName>
        <fullName evidence="1">Uncharacterized protein</fullName>
    </submittedName>
</protein>
<organism evidence="1">
    <name type="scientific">Arundo donax</name>
    <name type="common">Giant reed</name>
    <name type="synonym">Donax arundinaceus</name>
    <dbReference type="NCBI Taxonomy" id="35708"/>
    <lineage>
        <taxon>Eukaryota</taxon>
        <taxon>Viridiplantae</taxon>
        <taxon>Streptophyta</taxon>
        <taxon>Embryophyta</taxon>
        <taxon>Tracheophyta</taxon>
        <taxon>Spermatophyta</taxon>
        <taxon>Magnoliopsida</taxon>
        <taxon>Liliopsida</taxon>
        <taxon>Poales</taxon>
        <taxon>Poaceae</taxon>
        <taxon>PACMAD clade</taxon>
        <taxon>Arundinoideae</taxon>
        <taxon>Arundineae</taxon>
        <taxon>Arundo</taxon>
    </lineage>
</organism>
<name>A0A0A9EKA2_ARUDO</name>
<accession>A0A0A9EKA2</accession>
<evidence type="ECO:0000313" key="1">
    <source>
        <dbReference type="EMBL" id="JAD98295.1"/>
    </source>
</evidence>
<dbReference type="EMBL" id="GBRH01199600">
    <property type="protein sequence ID" value="JAD98295.1"/>
    <property type="molecule type" value="Transcribed_RNA"/>
</dbReference>
<reference evidence="1" key="2">
    <citation type="journal article" date="2015" name="Data Brief">
        <title>Shoot transcriptome of the giant reed, Arundo donax.</title>
        <authorList>
            <person name="Barrero R.A."/>
            <person name="Guerrero F.D."/>
            <person name="Moolhuijzen P."/>
            <person name="Goolsby J.A."/>
            <person name="Tidwell J."/>
            <person name="Bellgard S.E."/>
            <person name="Bellgard M.I."/>
        </authorList>
    </citation>
    <scope>NUCLEOTIDE SEQUENCE</scope>
    <source>
        <tissue evidence="1">Shoot tissue taken approximately 20 cm above the soil surface</tissue>
    </source>
</reference>
<dbReference type="AlphaFoldDB" id="A0A0A9EKA2"/>
<reference evidence="1" key="1">
    <citation type="submission" date="2014-09" db="EMBL/GenBank/DDBJ databases">
        <authorList>
            <person name="Magalhaes I.L.F."/>
            <person name="Oliveira U."/>
            <person name="Santos F.R."/>
            <person name="Vidigal T.H.D.A."/>
            <person name="Brescovit A.D."/>
            <person name="Santos A.J."/>
        </authorList>
    </citation>
    <scope>NUCLEOTIDE SEQUENCE</scope>
    <source>
        <tissue evidence="1">Shoot tissue taken approximately 20 cm above the soil surface</tissue>
    </source>
</reference>
<proteinExistence type="predicted"/>